<dbReference type="SMART" id="SM00530">
    <property type="entry name" value="HTH_XRE"/>
    <property type="match status" value="1"/>
</dbReference>
<protein>
    <submittedName>
        <fullName evidence="2">DNA-binding XRE family transcriptional regulator</fullName>
    </submittedName>
</protein>
<dbReference type="OrthoDB" id="965528at2"/>
<dbReference type="SUPFAM" id="SSF47413">
    <property type="entry name" value="lambda repressor-like DNA-binding domains"/>
    <property type="match status" value="1"/>
</dbReference>
<dbReference type="EMBL" id="QGDT01000023">
    <property type="protein sequence ID" value="PWJ53399.1"/>
    <property type="molecule type" value="Genomic_DNA"/>
</dbReference>
<dbReference type="CDD" id="cd00093">
    <property type="entry name" value="HTH_XRE"/>
    <property type="match status" value="1"/>
</dbReference>
<dbReference type="PROSITE" id="PS50943">
    <property type="entry name" value="HTH_CROC1"/>
    <property type="match status" value="1"/>
</dbReference>
<dbReference type="InterPro" id="IPR010982">
    <property type="entry name" value="Lambda_DNA-bd_dom_sf"/>
</dbReference>
<dbReference type="RefSeq" id="WP_158281313.1">
    <property type="nucleotide sequence ID" value="NZ_QGDT01000023.1"/>
</dbReference>
<reference evidence="2 3" key="1">
    <citation type="submission" date="2018-03" db="EMBL/GenBank/DDBJ databases">
        <title>Genomic Encyclopedia of Archaeal and Bacterial Type Strains, Phase II (KMG-II): from individual species to whole genera.</title>
        <authorList>
            <person name="Goeker M."/>
        </authorList>
    </citation>
    <scope>NUCLEOTIDE SEQUENCE [LARGE SCALE GENOMIC DNA]</scope>
    <source>
        <strain evidence="2 3">DSM 100346</strain>
    </source>
</reference>
<sequence length="63" mass="7125">MEIIKELKILRLEANLSQEQLGELIGYSSKVVSAIEAGKRPIGLKTLILWCKALDRNLEINFI</sequence>
<dbReference type="Gene3D" id="1.10.260.40">
    <property type="entry name" value="lambda repressor-like DNA-binding domains"/>
    <property type="match status" value="1"/>
</dbReference>
<feature type="domain" description="HTH cro/C1-type" evidence="1">
    <location>
        <begin position="7"/>
        <end position="63"/>
    </location>
</feature>
<dbReference type="GO" id="GO:0003677">
    <property type="term" value="F:DNA binding"/>
    <property type="evidence" value="ECO:0007669"/>
    <property type="project" value="UniProtKB-KW"/>
</dbReference>
<gene>
    <name evidence="2" type="ORF">CLV98_12312</name>
</gene>
<evidence type="ECO:0000313" key="2">
    <source>
        <dbReference type="EMBL" id="PWJ53399.1"/>
    </source>
</evidence>
<comment type="caution">
    <text evidence="2">The sequence shown here is derived from an EMBL/GenBank/DDBJ whole genome shotgun (WGS) entry which is preliminary data.</text>
</comment>
<dbReference type="Proteomes" id="UP000245880">
    <property type="component" value="Unassembled WGS sequence"/>
</dbReference>
<proteinExistence type="predicted"/>
<organism evidence="2 3">
    <name type="scientific">Dyadobacter jejuensis</name>
    <dbReference type="NCBI Taxonomy" id="1082580"/>
    <lineage>
        <taxon>Bacteria</taxon>
        <taxon>Pseudomonadati</taxon>
        <taxon>Bacteroidota</taxon>
        <taxon>Cytophagia</taxon>
        <taxon>Cytophagales</taxon>
        <taxon>Spirosomataceae</taxon>
        <taxon>Dyadobacter</taxon>
    </lineage>
</organism>
<keyword evidence="2" id="KW-0238">DNA-binding</keyword>
<accession>A0A316A7H2</accession>
<dbReference type="Pfam" id="PF01381">
    <property type="entry name" value="HTH_3"/>
    <property type="match status" value="1"/>
</dbReference>
<name>A0A316A7H2_9BACT</name>
<dbReference type="AlphaFoldDB" id="A0A316A7H2"/>
<dbReference type="InterPro" id="IPR001387">
    <property type="entry name" value="Cro/C1-type_HTH"/>
</dbReference>
<evidence type="ECO:0000259" key="1">
    <source>
        <dbReference type="PROSITE" id="PS50943"/>
    </source>
</evidence>
<evidence type="ECO:0000313" key="3">
    <source>
        <dbReference type="Proteomes" id="UP000245880"/>
    </source>
</evidence>
<keyword evidence="3" id="KW-1185">Reference proteome</keyword>